<dbReference type="SUPFAM" id="SSF49863">
    <property type="entry name" value="Hyaluronate lyase-like, C-terminal domain"/>
    <property type="match status" value="1"/>
</dbReference>
<evidence type="ECO:0000256" key="2">
    <source>
        <dbReference type="ARBA" id="ARBA00006699"/>
    </source>
</evidence>
<dbReference type="PANTHER" id="PTHR38481:SF1">
    <property type="entry name" value="HYALURONATE LYASE"/>
    <property type="match status" value="1"/>
</dbReference>
<comment type="similarity">
    <text evidence="2">Belongs to the polysaccharide lyase 8 family.</text>
</comment>
<dbReference type="Gene3D" id="2.70.98.10">
    <property type="match status" value="1"/>
</dbReference>
<dbReference type="InterPro" id="IPR038970">
    <property type="entry name" value="Lyase_8"/>
</dbReference>
<dbReference type="Pfam" id="PF02884">
    <property type="entry name" value="Lyase_8_C"/>
    <property type="match status" value="1"/>
</dbReference>
<dbReference type="Gene3D" id="2.60.220.10">
    <property type="entry name" value="Polysaccharide lyase family 8-like, C-terminal"/>
    <property type="match status" value="1"/>
</dbReference>
<dbReference type="Proteomes" id="UP000010321">
    <property type="component" value="Unassembled WGS sequence"/>
</dbReference>
<evidence type="ECO:0000256" key="6">
    <source>
        <dbReference type="SAM" id="SignalP"/>
    </source>
</evidence>
<evidence type="ECO:0000256" key="5">
    <source>
        <dbReference type="ARBA" id="ARBA00023239"/>
    </source>
</evidence>
<dbReference type="InterPro" id="IPR004103">
    <property type="entry name" value="Lyase_8_C"/>
</dbReference>
<evidence type="ECO:0000313" key="9">
    <source>
        <dbReference type="EMBL" id="EGF49710.1"/>
    </source>
</evidence>
<evidence type="ECO:0000313" key="10">
    <source>
        <dbReference type="Proteomes" id="UP000010321"/>
    </source>
</evidence>
<feature type="chain" id="PRO_5045706444" evidence="6">
    <location>
        <begin position="22"/>
        <end position="1001"/>
    </location>
</feature>
<evidence type="ECO:0000256" key="3">
    <source>
        <dbReference type="ARBA" id="ARBA00011245"/>
    </source>
</evidence>
<evidence type="ECO:0000256" key="1">
    <source>
        <dbReference type="ARBA" id="ARBA00001913"/>
    </source>
</evidence>
<evidence type="ECO:0000259" key="8">
    <source>
        <dbReference type="Pfam" id="PF02884"/>
    </source>
</evidence>
<sequence length="1001" mass="112951">MKDKILHLLIVLFIFPALASAAPKEEKVFANYFDIPVNSPEGTEVIGRIHLERNKDVLTNPIPAGYHFEILKQEDGMFKLETRYDLSKRIMGVLTVAQGQNTGSTPSNHRLTIALKDGDKQLKKFNINVKVVKETLWSLFNKRYTPKTLENKRLYGRIKYTDDEVAAKIDELKNNGWKFAGLEKCYQGRPQDYVAKLDPTNDHAPSGTIEYDWAEVANRIGGLGYSYATSKVYGPKGDPEKRNELKETLYQAILTYTNSVPVEGNEVMVNGKPIGNCTGDGFGMLQAHNMAGMQTPTHQWTLTDPLVVPVLHLMPELLKGMRNQDETCLKVHNALIRYLQIFFAEIESRRAIDNPDGRWGELQDTIYSSGAWADANLGHRSRTLLALPIIWADYNRPLTYVQYWYSDFYHDQPFKGFSFSPGWSPHGIVPDLSRWMTKYNIIAHKYIQSGFQPDGTISHHIGNATDAAMVAYGFEWLTDCNSGYGYFKNTKFKIADKYYQFQLDRLLNVYPKLFYKQRMDFLVAGRSFLDDLRAFTTKTYTKAVKSMLNAQNKGSKLAGVEQLNTICRQLKDNTFEYSGTDAYWVNEYLVHRRGENEMPFYASLKLKSERTVGAEDFSKKVRRSWHMGYGILQVKVKGDEYSDKVICNFDWHALPGLTEEWRTDPMPLGHAQASLPGLNKISGVLADGKTGMGIYHHLPKETYSSATAFKSYHFIEDKIIALGSDIARLRPGQGNEITTFIDQTALNSPLTWCAGEEIQTVEPGQSINLTQEIKDVCWLHQGSKGYVILPVKQLSLQIKSGKEINITDRTIADKKPNFIIAVSHGVQPGQNRDNAYRYIQLPNVSAEEMPERVEALLKNLEFTMQDGAAHAVYSDTDKTWQYAFFKPGSISVGKTTVTSNDVAQIMLRDNGSEWVLSVNNPMPDGQKQTLTFSTSAKLPAGTYTYQTKGVYPLEGETVTVTSEGKGSKVTVELPDSRDAAKYNYQSDLYAATPIIVNIPKK</sequence>
<dbReference type="SUPFAM" id="SSF74650">
    <property type="entry name" value="Galactose mutarotase-like"/>
    <property type="match status" value="1"/>
</dbReference>
<dbReference type="InterPro" id="IPR003159">
    <property type="entry name" value="Lyase_8_central_dom"/>
</dbReference>
<dbReference type="InterPro" id="IPR014718">
    <property type="entry name" value="GH-type_carb-bd"/>
</dbReference>
<name>A0ABP2KMW1_9BACE</name>
<evidence type="ECO:0000256" key="4">
    <source>
        <dbReference type="ARBA" id="ARBA00022837"/>
    </source>
</evidence>
<dbReference type="PANTHER" id="PTHR38481">
    <property type="entry name" value="HYALURONATE LYASE"/>
    <property type="match status" value="1"/>
</dbReference>
<comment type="caution">
    <text evidence="9">The sequence shown here is derived from an EMBL/GenBank/DDBJ whole genome shotgun (WGS) entry which is preliminary data.</text>
</comment>
<dbReference type="InterPro" id="IPR011071">
    <property type="entry name" value="Lyase_8-like_C"/>
</dbReference>
<feature type="domain" description="Polysaccharide lyase family 8 central" evidence="7">
    <location>
        <begin position="581"/>
        <end position="845"/>
    </location>
</feature>
<dbReference type="EMBL" id="AFBM01000031">
    <property type="protein sequence ID" value="EGF49710.1"/>
    <property type="molecule type" value="Genomic_DNA"/>
</dbReference>
<gene>
    <name evidence="9" type="ORF">HMPREF9445_03082</name>
</gene>
<comment type="subunit">
    <text evidence="3">Monomer.</text>
</comment>
<feature type="domain" description="Polysaccharide lyase family 8 C-terminal" evidence="8">
    <location>
        <begin position="866"/>
        <end position="924"/>
    </location>
</feature>
<dbReference type="Pfam" id="PF02278">
    <property type="entry name" value="Lyase_8"/>
    <property type="match status" value="1"/>
</dbReference>
<proteinExistence type="inferred from homology"/>
<keyword evidence="10" id="KW-1185">Reference proteome</keyword>
<keyword evidence="4" id="KW-0106">Calcium</keyword>
<comment type="cofactor">
    <cofactor evidence="1">
        <name>Ca(2+)</name>
        <dbReference type="ChEBI" id="CHEBI:29108"/>
    </cofactor>
</comment>
<dbReference type="InterPro" id="IPR011013">
    <property type="entry name" value="Gal_mutarotase_sf_dom"/>
</dbReference>
<dbReference type="InterPro" id="IPR008929">
    <property type="entry name" value="Chondroitin_lyas"/>
</dbReference>
<dbReference type="SUPFAM" id="SSF48230">
    <property type="entry name" value="Chondroitin AC/alginate lyase"/>
    <property type="match status" value="1"/>
</dbReference>
<keyword evidence="5 9" id="KW-0456">Lyase</keyword>
<protein>
    <submittedName>
        <fullName evidence="9">Polysaccharide lyase family 8, super-sandwich domain protein</fullName>
    </submittedName>
</protein>
<accession>A0ABP2KMW1</accession>
<keyword evidence="6" id="KW-0732">Signal</keyword>
<dbReference type="GO" id="GO:0016829">
    <property type="term" value="F:lyase activity"/>
    <property type="evidence" value="ECO:0007669"/>
    <property type="project" value="UniProtKB-KW"/>
</dbReference>
<feature type="signal peptide" evidence="6">
    <location>
        <begin position="1"/>
        <end position="21"/>
    </location>
</feature>
<dbReference type="RefSeq" id="WP_009123142.1">
    <property type="nucleotide sequence ID" value="NZ_CAXSRN010000005.1"/>
</dbReference>
<dbReference type="Gene3D" id="1.50.10.100">
    <property type="entry name" value="Chondroitin AC/alginate lyase"/>
    <property type="match status" value="1"/>
</dbReference>
<reference evidence="9 10" key="1">
    <citation type="submission" date="2011-02" db="EMBL/GenBank/DDBJ databases">
        <authorList>
            <person name="Weinstock G."/>
            <person name="Sodergren E."/>
            <person name="Clifton S."/>
            <person name="Fulton L."/>
            <person name="Fulton B."/>
            <person name="Courtney L."/>
            <person name="Fronick C."/>
            <person name="Harrison M."/>
            <person name="Strong C."/>
            <person name="Farmer C."/>
            <person name="Delahaunty K."/>
            <person name="Markovic C."/>
            <person name="Hall O."/>
            <person name="Minx P."/>
            <person name="Tomlinson C."/>
            <person name="Mitreva M."/>
            <person name="Hou S."/>
            <person name="Chen J."/>
            <person name="Wollam A."/>
            <person name="Pepin K.H."/>
            <person name="Johnson M."/>
            <person name="Bhonagiri V."/>
            <person name="Zhang X."/>
            <person name="Suruliraj S."/>
            <person name="Warren W."/>
            <person name="Chinwalla A."/>
            <person name="Mardis E.R."/>
            <person name="Wilson R.K."/>
        </authorList>
    </citation>
    <scope>NUCLEOTIDE SEQUENCE [LARGE SCALE GENOMIC DNA]</scope>
    <source>
        <strain evidence="9 10">YIT 12056</strain>
    </source>
</reference>
<organism evidence="9 10">
    <name type="scientific">Bacteroides clarus YIT 12056</name>
    <dbReference type="NCBI Taxonomy" id="762984"/>
    <lineage>
        <taxon>Bacteria</taxon>
        <taxon>Pseudomonadati</taxon>
        <taxon>Bacteroidota</taxon>
        <taxon>Bacteroidia</taxon>
        <taxon>Bacteroidales</taxon>
        <taxon>Bacteroidaceae</taxon>
        <taxon>Bacteroides</taxon>
    </lineage>
</organism>
<evidence type="ECO:0000259" key="7">
    <source>
        <dbReference type="Pfam" id="PF02278"/>
    </source>
</evidence>